<feature type="coiled-coil region" evidence="8">
    <location>
        <begin position="120"/>
        <end position="217"/>
    </location>
</feature>
<keyword evidence="7" id="KW-0998">Cell outer membrane</keyword>
<dbReference type="eggNOG" id="COG1538">
    <property type="taxonomic scope" value="Bacteria"/>
</dbReference>
<reference evidence="10 11" key="2">
    <citation type="journal article" date="2010" name="Stand. Genomic Sci.">
        <title>Complete genome sequence of Desulfohalobium retbaense type strain (HR(100)).</title>
        <authorList>
            <person name="Spring S."/>
            <person name="Nolan M."/>
            <person name="Lapidus A."/>
            <person name="Glavina Del Rio T."/>
            <person name="Copeland A."/>
            <person name="Tice H."/>
            <person name="Cheng J.F."/>
            <person name="Lucas S."/>
            <person name="Land M."/>
            <person name="Chen F."/>
            <person name="Bruce D."/>
            <person name="Goodwin L."/>
            <person name="Pitluck S."/>
            <person name="Ivanova N."/>
            <person name="Mavromatis K."/>
            <person name="Mikhailova N."/>
            <person name="Pati A."/>
            <person name="Chen A."/>
            <person name="Palaniappan K."/>
            <person name="Hauser L."/>
            <person name="Chang Y.J."/>
            <person name="Jeffries C.D."/>
            <person name="Munk C."/>
            <person name="Kiss H."/>
            <person name="Chain P."/>
            <person name="Han C."/>
            <person name="Brettin T."/>
            <person name="Detter J.C."/>
            <person name="Schuler E."/>
            <person name="Goker M."/>
            <person name="Rohde M."/>
            <person name="Bristow J."/>
            <person name="Eisen J.A."/>
            <person name="Markowitz V."/>
            <person name="Hugenholtz P."/>
            <person name="Kyrpides N.C."/>
            <person name="Klenk H.P."/>
        </authorList>
    </citation>
    <scope>NUCLEOTIDE SEQUENCE [LARGE SCALE GENOMIC DNA]</scope>
    <source>
        <strain evidence="10 11">DSM 5692</strain>
    </source>
</reference>
<feature type="coiled-coil region" evidence="8">
    <location>
        <begin position="330"/>
        <end position="389"/>
    </location>
</feature>
<dbReference type="InterPro" id="IPR003423">
    <property type="entry name" value="OMP_efflux"/>
</dbReference>
<dbReference type="PANTHER" id="PTHR30026:SF20">
    <property type="entry name" value="OUTER MEMBRANE PROTEIN TOLC"/>
    <property type="match status" value="1"/>
</dbReference>
<dbReference type="Gene3D" id="1.20.1600.10">
    <property type="entry name" value="Outer membrane efflux proteins (OEP)"/>
    <property type="match status" value="1"/>
</dbReference>
<dbReference type="STRING" id="485915.Dret_2441"/>
<dbReference type="GO" id="GO:0015288">
    <property type="term" value="F:porin activity"/>
    <property type="evidence" value="ECO:0007669"/>
    <property type="project" value="TreeGrafter"/>
</dbReference>
<dbReference type="SUPFAM" id="SSF56954">
    <property type="entry name" value="Outer membrane efflux proteins (OEP)"/>
    <property type="match status" value="1"/>
</dbReference>
<dbReference type="RefSeq" id="WP_015752857.1">
    <property type="nucleotide sequence ID" value="NC_013223.1"/>
</dbReference>
<dbReference type="GO" id="GO:0009279">
    <property type="term" value="C:cell outer membrane"/>
    <property type="evidence" value="ECO:0007669"/>
    <property type="project" value="UniProtKB-SubCell"/>
</dbReference>
<sequence>MTAVLNTFVSLVLILGSVSVFPSLSMAATDAALTLGQAVQTALEDNHRLEAAGARVRGAQAGVKAKRGSLGPSAKVDYGYTRLDEEPTAFGIQSGEQNQWDAHLNVSQPLFTGLWLLSGYQKAQLESDRARLELQDLRLTVALQVQTAFLDLIKARENVTIAQDALRQLRAQRDVAQSFYEVGVKPKLDVLQAEVDVAGAEQDLLAAQNRVQTQKARLNTLLGRPAQSEVTYTGSLDFTPFPLPLKTCMAIAKKHRPDLALAQKSVQIGEKAVREIASARYPQISANYDYYRAGDTPAVDGNEYQDPSEWRLSARMQWEIFNSGNTTYQIAQAREQVQGLQAEARNADTEAQYEVKAAFLRLEQAQKQIRVARKAIQEAEEGYRIAQERYANQVGTNTDVLNAQARLTQSRGRLTTAMADYQQAMAQLFNAMGLLRPALTTTGLPLNTSSSST</sequence>
<dbReference type="GO" id="GO:1990281">
    <property type="term" value="C:efflux pump complex"/>
    <property type="evidence" value="ECO:0007669"/>
    <property type="project" value="TreeGrafter"/>
</dbReference>
<feature type="signal peptide" evidence="9">
    <location>
        <begin position="1"/>
        <end position="27"/>
    </location>
</feature>
<keyword evidence="4" id="KW-1134">Transmembrane beta strand</keyword>
<evidence type="ECO:0000256" key="5">
    <source>
        <dbReference type="ARBA" id="ARBA00022692"/>
    </source>
</evidence>
<keyword evidence="9" id="KW-0732">Signal</keyword>
<keyword evidence="6" id="KW-0472">Membrane</keyword>
<evidence type="ECO:0000313" key="10">
    <source>
        <dbReference type="EMBL" id="ACV69723.1"/>
    </source>
</evidence>
<dbReference type="GO" id="GO:0015562">
    <property type="term" value="F:efflux transmembrane transporter activity"/>
    <property type="evidence" value="ECO:0007669"/>
    <property type="project" value="InterPro"/>
</dbReference>
<dbReference type="AlphaFoldDB" id="C8X5M6"/>
<feature type="chain" id="PRO_5002994115" evidence="9">
    <location>
        <begin position="28"/>
        <end position="453"/>
    </location>
</feature>
<accession>C8X5M6</accession>
<evidence type="ECO:0000256" key="2">
    <source>
        <dbReference type="ARBA" id="ARBA00007613"/>
    </source>
</evidence>
<keyword evidence="5" id="KW-0812">Transmembrane</keyword>
<dbReference type="PANTHER" id="PTHR30026">
    <property type="entry name" value="OUTER MEMBRANE PROTEIN TOLC"/>
    <property type="match status" value="1"/>
</dbReference>
<dbReference type="Proteomes" id="UP000001052">
    <property type="component" value="Chromosome"/>
</dbReference>
<evidence type="ECO:0000313" key="11">
    <source>
        <dbReference type="Proteomes" id="UP000001052"/>
    </source>
</evidence>
<keyword evidence="3" id="KW-0813">Transport</keyword>
<dbReference type="InterPro" id="IPR051906">
    <property type="entry name" value="TolC-like"/>
</dbReference>
<evidence type="ECO:0000256" key="6">
    <source>
        <dbReference type="ARBA" id="ARBA00023136"/>
    </source>
</evidence>
<evidence type="ECO:0000256" key="9">
    <source>
        <dbReference type="SAM" id="SignalP"/>
    </source>
</evidence>
<protein>
    <submittedName>
        <fullName evidence="10">Outer membrane efflux protein</fullName>
    </submittedName>
</protein>
<name>C8X5M6_DESRD</name>
<dbReference type="Pfam" id="PF02321">
    <property type="entry name" value="OEP"/>
    <property type="match status" value="2"/>
</dbReference>
<comment type="similarity">
    <text evidence="2">Belongs to the outer membrane factor (OMF) (TC 1.B.17) family.</text>
</comment>
<dbReference type="KEGG" id="drt:Dret_2441"/>
<evidence type="ECO:0000256" key="8">
    <source>
        <dbReference type="SAM" id="Coils"/>
    </source>
</evidence>
<keyword evidence="11" id="KW-1185">Reference proteome</keyword>
<gene>
    <name evidence="10" type="ordered locus">Dret_2441</name>
</gene>
<organism evidence="10 11">
    <name type="scientific">Desulfohalobium retbaense (strain ATCC 49708 / DSM 5692 / JCM 16813 / HR100)</name>
    <dbReference type="NCBI Taxonomy" id="485915"/>
    <lineage>
        <taxon>Bacteria</taxon>
        <taxon>Pseudomonadati</taxon>
        <taxon>Thermodesulfobacteriota</taxon>
        <taxon>Desulfovibrionia</taxon>
        <taxon>Desulfovibrionales</taxon>
        <taxon>Desulfohalobiaceae</taxon>
        <taxon>Desulfohalobium</taxon>
    </lineage>
</organism>
<evidence type="ECO:0000256" key="3">
    <source>
        <dbReference type="ARBA" id="ARBA00022448"/>
    </source>
</evidence>
<dbReference type="HOGENOM" id="CLU_012817_10_6_7"/>
<evidence type="ECO:0000256" key="4">
    <source>
        <dbReference type="ARBA" id="ARBA00022452"/>
    </source>
</evidence>
<evidence type="ECO:0000256" key="1">
    <source>
        <dbReference type="ARBA" id="ARBA00004442"/>
    </source>
</evidence>
<evidence type="ECO:0000256" key="7">
    <source>
        <dbReference type="ARBA" id="ARBA00023237"/>
    </source>
</evidence>
<keyword evidence="8" id="KW-0175">Coiled coil</keyword>
<proteinExistence type="inferred from homology"/>
<comment type="subcellular location">
    <subcellularLocation>
        <location evidence="1">Cell outer membrane</location>
    </subcellularLocation>
</comment>
<dbReference type="OrthoDB" id="9814032at2"/>
<dbReference type="EMBL" id="CP001734">
    <property type="protein sequence ID" value="ACV69723.1"/>
    <property type="molecule type" value="Genomic_DNA"/>
</dbReference>
<reference evidence="11" key="1">
    <citation type="submission" date="2009-09" db="EMBL/GenBank/DDBJ databases">
        <title>The complete chromosome of Desulfohalobium retbaense DSM 5692.</title>
        <authorList>
            <consortium name="US DOE Joint Genome Institute (JGI-PGF)"/>
            <person name="Lucas S."/>
            <person name="Copeland A."/>
            <person name="Lapidus A."/>
            <person name="Glavina del Rio T."/>
            <person name="Dalin E."/>
            <person name="Tice H."/>
            <person name="Bruce D."/>
            <person name="Goodwin L."/>
            <person name="Pitluck S."/>
            <person name="Kyrpides N."/>
            <person name="Mavromatis K."/>
            <person name="Ivanova N."/>
            <person name="Mikhailova N."/>
            <person name="Munk A.C."/>
            <person name="Brettin T."/>
            <person name="Detter J.C."/>
            <person name="Han C."/>
            <person name="Tapia R."/>
            <person name="Larimer F."/>
            <person name="Land M."/>
            <person name="Hauser L."/>
            <person name="Markowitz V."/>
            <person name="Cheng J.-F."/>
            <person name="Hugenholtz P."/>
            <person name="Woyke T."/>
            <person name="Wu D."/>
            <person name="Spring S."/>
            <person name="Klenk H.-P."/>
            <person name="Eisen J.A."/>
        </authorList>
    </citation>
    <scope>NUCLEOTIDE SEQUENCE [LARGE SCALE GENOMIC DNA]</scope>
    <source>
        <strain evidence="11">DSM 5692</strain>
    </source>
</reference>